<sequence length="191" mass="20453">MSCWLRYARGRDCRTVLSAPAALRSGLLLVVLLAAAVACDSQSDGNSSAEQGTAPLEPLPAVSMANKNWLEAGDRTPPEQWLASRAAHADLPLSAPSVAAFHTLLAQADHAYVETPRMIANRVAQLQEMLAGRGMTESADTLIEGFLSLGSDGGSRRFGEDCQHYFNLRSTNHDHRDVLAALRGEAGGQNR</sequence>
<organism evidence="2 3">
    <name type="scientific">Azospirillum lipoferum (strain 4B)</name>
    <dbReference type="NCBI Taxonomy" id="862719"/>
    <lineage>
        <taxon>Bacteria</taxon>
        <taxon>Pseudomonadati</taxon>
        <taxon>Pseudomonadota</taxon>
        <taxon>Alphaproteobacteria</taxon>
        <taxon>Rhodospirillales</taxon>
        <taxon>Azospirillaceae</taxon>
        <taxon>Azospirillum</taxon>
    </lineage>
</organism>
<protein>
    <recommendedName>
        <fullName evidence="4">MxaH protein</fullName>
    </recommendedName>
</protein>
<dbReference type="OrthoDB" id="5609383at2"/>
<feature type="chain" id="PRO_5003506813" description="MxaH protein" evidence="1">
    <location>
        <begin position="37"/>
        <end position="191"/>
    </location>
</feature>
<dbReference type="EMBL" id="FQ311869">
    <property type="protein sequence ID" value="CBS89136.1"/>
    <property type="molecule type" value="Genomic_DNA"/>
</dbReference>
<proteinExistence type="predicted"/>
<keyword evidence="2" id="KW-0614">Plasmid</keyword>
<feature type="signal peptide" evidence="1">
    <location>
        <begin position="1"/>
        <end position="36"/>
    </location>
</feature>
<dbReference type="HOGENOM" id="CLU_126506_0_0_5"/>
<keyword evidence="1" id="KW-0732">Signal</keyword>
<dbReference type="AlphaFoldDB" id="G7Z9T4"/>
<evidence type="ECO:0000256" key="1">
    <source>
        <dbReference type="SAM" id="SignalP"/>
    </source>
</evidence>
<dbReference type="RefSeq" id="WP_014188588.1">
    <property type="nucleotide sequence ID" value="NC_016585.1"/>
</dbReference>
<name>G7Z9T4_AZOL4</name>
<dbReference type="KEGG" id="ali:AZOLI_p10946"/>
<reference evidence="3" key="1">
    <citation type="journal article" date="2011" name="PLoS Genet.">
        <title>Azospirillum genomes reveal transition of bacteria from aquatic to terrestrial environments.</title>
        <authorList>
            <person name="Wisniewski-Dye F."/>
            <person name="Borziak K."/>
            <person name="Khalsa-Moyers G."/>
            <person name="Alexandre G."/>
            <person name="Sukharnikov L.O."/>
            <person name="Wuichet K."/>
            <person name="Hurst G.B."/>
            <person name="McDonald W.H."/>
            <person name="Robertson J.S."/>
            <person name="Barbe V."/>
            <person name="Calteau A."/>
            <person name="Rouy Z."/>
            <person name="Mangenot S."/>
            <person name="Prigent-Combaret C."/>
            <person name="Normand P."/>
            <person name="Boyer M."/>
            <person name="Siguier P."/>
            <person name="Dessaux Y."/>
            <person name="Elmerich C."/>
            <person name="Condemine G."/>
            <person name="Krishnen G."/>
            <person name="Kennedy I."/>
            <person name="Paterson A.H."/>
            <person name="Gonzalez V."/>
            <person name="Mavingui P."/>
            <person name="Zhulin I.B."/>
        </authorList>
    </citation>
    <scope>NUCLEOTIDE SEQUENCE [LARGE SCALE GENOMIC DNA]</scope>
    <source>
        <strain evidence="3">4B</strain>
    </source>
</reference>
<dbReference type="Proteomes" id="UP000005667">
    <property type="component" value="Plasmid AZO_p1"/>
</dbReference>
<keyword evidence="3" id="KW-1185">Reference proteome</keyword>
<geneLocation type="plasmid" evidence="2 3">
    <name>AZO_p1</name>
</geneLocation>
<evidence type="ECO:0000313" key="3">
    <source>
        <dbReference type="Proteomes" id="UP000005667"/>
    </source>
</evidence>
<gene>
    <name evidence="2" type="ordered locus">AZOLI_p10946</name>
</gene>
<evidence type="ECO:0000313" key="2">
    <source>
        <dbReference type="EMBL" id="CBS89136.1"/>
    </source>
</evidence>
<evidence type="ECO:0008006" key="4">
    <source>
        <dbReference type="Google" id="ProtNLM"/>
    </source>
</evidence>
<accession>G7Z9T4</accession>